<accession>E6QJK6</accession>
<dbReference type="AlphaFoldDB" id="E6QJK6"/>
<evidence type="ECO:0008006" key="2">
    <source>
        <dbReference type="Google" id="ProtNLM"/>
    </source>
</evidence>
<sequence>MEYVMAQHNTKISFKPGKSRTALTITHPNAAGIDIGSASHYVAVPEDPDDEPVREFASFTEM</sequence>
<organism evidence="1">
    <name type="scientific">mine drainage metagenome</name>
    <dbReference type="NCBI Taxonomy" id="410659"/>
    <lineage>
        <taxon>unclassified sequences</taxon>
        <taxon>metagenomes</taxon>
        <taxon>ecological metagenomes</taxon>
    </lineage>
</organism>
<evidence type="ECO:0000313" key="1">
    <source>
        <dbReference type="EMBL" id="CBI07423.1"/>
    </source>
</evidence>
<name>E6QJK6_9ZZZZ</name>
<gene>
    <name evidence="1" type="ORF">CARN6_0756</name>
</gene>
<reference evidence="1" key="1">
    <citation type="submission" date="2009-10" db="EMBL/GenBank/DDBJ databases">
        <title>Diversity of trophic interactions inside an arsenic-rich microbial ecosystem.</title>
        <authorList>
            <person name="Bertin P.N."/>
            <person name="Heinrich-Salmeron A."/>
            <person name="Pelletier E."/>
            <person name="Goulhen-Chollet F."/>
            <person name="Arsene-Ploetze F."/>
            <person name="Gallien S."/>
            <person name="Calteau A."/>
            <person name="Vallenet D."/>
            <person name="Casiot C."/>
            <person name="Chane-Woon-Ming B."/>
            <person name="Giloteaux L."/>
            <person name="Barakat M."/>
            <person name="Bonnefoy V."/>
            <person name="Bruneel O."/>
            <person name="Chandler M."/>
            <person name="Cleiss J."/>
            <person name="Duran R."/>
            <person name="Elbaz-Poulichet F."/>
            <person name="Fonknechten N."/>
            <person name="Lauga B."/>
            <person name="Mornico D."/>
            <person name="Ortet P."/>
            <person name="Schaeffer C."/>
            <person name="Siguier P."/>
            <person name="Alexander Thil Smith A."/>
            <person name="Van Dorsselaer A."/>
            <person name="Weissenbach J."/>
            <person name="Medigue C."/>
            <person name="Le Paslier D."/>
        </authorList>
    </citation>
    <scope>NUCLEOTIDE SEQUENCE</scope>
</reference>
<dbReference type="EMBL" id="CABQ01000088">
    <property type="protein sequence ID" value="CBI07423.1"/>
    <property type="molecule type" value="Genomic_DNA"/>
</dbReference>
<proteinExistence type="predicted"/>
<comment type="caution">
    <text evidence="1">The sequence shown here is derived from an EMBL/GenBank/DDBJ whole genome shotgun (WGS) entry which is preliminary data.</text>
</comment>
<protein>
    <recommendedName>
        <fullName evidence="2">Transposase</fullName>
    </recommendedName>
</protein>